<dbReference type="RefSeq" id="WP_055455056.1">
    <property type="nucleotide sequence ID" value="NZ_CYHE01000003.1"/>
</dbReference>
<feature type="domain" description="FAD-binding PCMH-type" evidence="5">
    <location>
        <begin position="10"/>
        <end position="196"/>
    </location>
</feature>
<dbReference type="InterPro" id="IPR004113">
    <property type="entry name" value="FAD-bd_oxidored_4_C"/>
</dbReference>
<dbReference type="GO" id="GO:0016491">
    <property type="term" value="F:oxidoreductase activity"/>
    <property type="evidence" value="ECO:0007669"/>
    <property type="project" value="UniProtKB-KW"/>
</dbReference>
<evidence type="ECO:0000256" key="2">
    <source>
        <dbReference type="ARBA" id="ARBA00022630"/>
    </source>
</evidence>
<evidence type="ECO:0000256" key="1">
    <source>
        <dbReference type="ARBA" id="ARBA00001974"/>
    </source>
</evidence>
<dbReference type="InterPro" id="IPR016164">
    <property type="entry name" value="FAD-linked_Oxase-like_C"/>
</dbReference>
<name>A0A0K6HUQ3_9HYPH</name>
<dbReference type="SUPFAM" id="SSF56176">
    <property type="entry name" value="FAD-binding/transporter-associated domain-like"/>
    <property type="match status" value="1"/>
</dbReference>
<sequence>MTPDQTTVAPGAAALKAVRPRNASELRDLVAHAAAEDLPLEIIGQGSKRALGRPVQAGLVADLSALSGVLVYEPAELVLTALAGTPLAEIEAAVAAAGQELSFEPIDYGPLLGGVSAQGTLGGALAANLSGPRRIKAGAARDHVLGLEAVSGRGEIFRAGGKVVKNVTGYDLPRALCGSWGTLALSTELTLKVNPRAETSVSLLIEGLDDATAVAALCRAMGTPAEVSAAAHLPEGLFARLGLAGQDRGRAVTLIRLEGFGPSVDYRFAALSRLLAEVLPAGAAVERLEDSASRAAWAAIRDCRPFAGGSLPVWRVSLPPASGARYLASLKQSIPVEAFFDWSGGLVWLQCLDGNLHDVPIRDALADHGGGHAMLVRADAGARSSVPVFEPQEPALAALSRRLKAQFDPKGILNPGRIAPDL</sequence>
<keyword evidence="3" id="KW-0274">FAD</keyword>
<dbReference type="SUPFAM" id="SSF55103">
    <property type="entry name" value="FAD-linked oxidases, C-terminal domain"/>
    <property type="match status" value="1"/>
</dbReference>
<keyword evidence="4" id="KW-0560">Oxidoreductase</keyword>
<organism evidence="6 7">
    <name type="scientific">Pannonibacter indicus</name>
    <dbReference type="NCBI Taxonomy" id="466044"/>
    <lineage>
        <taxon>Bacteria</taxon>
        <taxon>Pseudomonadati</taxon>
        <taxon>Pseudomonadota</taxon>
        <taxon>Alphaproteobacteria</taxon>
        <taxon>Hyphomicrobiales</taxon>
        <taxon>Stappiaceae</taxon>
        <taxon>Pannonibacter</taxon>
    </lineage>
</organism>
<protein>
    <submittedName>
        <fullName evidence="6">FAD/FMN-containing dehydrogenase</fullName>
    </submittedName>
</protein>
<dbReference type="InterPro" id="IPR036318">
    <property type="entry name" value="FAD-bd_PCMH-like_sf"/>
</dbReference>
<evidence type="ECO:0000256" key="4">
    <source>
        <dbReference type="ARBA" id="ARBA00023002"/>
    </source>
</evidence>
<dbReference type="Pfam" id="PF01565">
    <property type="entry name" value="FAD_binding_4"/>
    <property type="match status" value="1"/>
</dbReference>
<dbReference type="OrthoDB" id="9811557at2"/>
<evidence type="ECO:0000259" key="5">
    <source>
        <dbReference type="PROSITE" id="PS51387"/>
    </source>
</evidence>
<accession>A0A0K6HUQ3</accession>
<dbReference type="InterPro" id="IPR006094">
    <property type="entry name" value="Oxid_FAD_bind_N"/>
</dbReference>
<dbReference type="EMBL" id="CYHE01000003">
    <property type="protein sequence ID" value="CUA94629.1"/>
    <property type="molecule type" value="Genomic_DNA"/>
</dbReference>
<dbReference type="Gene3D" id="3.30.465.10">
    <property type="match status" value="1"/>
</dbReference>
<dbReference type="Pfam" id="PF02913">
    <property type="entry name" value="FAD-oxidase_C"/>
    <property type="match status" value="1"/>
</dbReference>
<dbReference type="NCBIfam" id="NF008439">
    <property type="entry name" value="PRK11282.1"/>
    <property type="match status" value="1"/>
</dbReference>
<evidence type="ECO:0000313" key="6">
    <source>
        <dbReference type="EMBL" id="CUA94629.1"/>
    </source>
</evidence>
<evidence type="ECO:0000256" key="3">
    <source>
        <dbReference type="ARBA" id="ARBA00022827"/>
    </source>
</evidence>
<dbReference type="Gene3D" id="1.10.45.10">
    <property type="entry name" value="Vanillyl-alcohol Oxidase, Chain A, domain 4"/>
    <property type="match status" value="1"/>
</dbReference>
<dbReference type="PANTHER" id="PTHR11748:SF103">
    <property type="entry name" value="GLYCOLATE OXIDASE SUBUNIT GLCE"/>
    <property type="match status" value="1"/>
</dbReference>
<keyword evidence="7" id="KW-1185">Reference proteome</keyword>
<dbReference type="PANTHER" id="PTHR11748">
    <property type="entry name" value="D-LACTATE DEHYDROGENASE"/>
    <property type="match status" value="1"/>
</dbReference>
<dbReference type="GO" id="GO:0071949">
    <property type="term" value="F:FAD binding"/>
    <property type="evidence" value="ECO:0007669"/>
    <property type="project" value="InterPro"/>
</dbReference>
<keyword evidence="2" id="KW-0285">Flavoprotein</keyword>
<reference evidence="7" key="1">
    <citation type="submission" date="2015-08" db="EMBL/GenBank/DDBJ databases">
        <authorList>
            <person name="Varghese N."/>
        </authorList>
    </citation>
    <scope>NUCLEOTIDE SEQUENCE [LARGE SCALE GENOMIC DNA]</scope>
    <source>
        <strain evidence="7">DSM 23407</strain>
    </source>
</reference>
<dbReference type="AlphaFoldDB" id="A0A0K6HUQ3"/>
<dbReference type="PROSITE" id="PS51387">
    <property type="entry name" value="FAD_PCMH"/>
    <property type="match status" value="1"/>
</dbReference>
<evidence type="ECO:0000313" key="7">
    <source>
        <dbReference type="Proteomes" id="UP000183900"/>
    </source>
</evidence>
<dbReference type="InterPro" id="IPR016171">
    <property type="entry name" value="Vanillyl_alc_oxidase_C-sub2"/>
</dbReference>
<dbReference type="Proteomes" id="UP000183900">
    <property type="component" value="Unassembled WGS sequence"/>
</dbReference>
<comment type="cofactor">
    <cofactor evidence="1">
        <name>FAD</name>
        <dbReference type="ChEBI" id="CHEBI:57692"/>
    </cofactor>
</comment>
<proteinExistence type="predicted"/>
<gene>
    <name evidence="6" type="ORF">Ga0061067_103248</name>
</gene>
<dbReference type="InterPro" id="IPR016166">
    <property type="entry name" value="FAD-bd_PCMH"/>
</dbReference>
<dbReference type="InterPro" id="IPR016169">
    <property type="entry name" value="FAD-bd_PCMH_sub2"/>
</dbReference>